<evidence type="ECO:0000313" key="3">
    <source>
        <dbReference type="Proteomes" id="UP001589887"/>
    </source>
</evidence>
<dbReference type="Proteomes" id="UP001589887">
    <property type="component" value="Unassembled WGS sequence"/>
</dbReference>
<feature type="region of interest" description="Disordered" evidence="1">
    <location>
        <begin position="1"/>
        <end position="20"/>
    </location>
</feature>
<gene>
    <name evidence="2" type="ORF">ACFH04_06415</name>
</gene>
<dbReference type="EMBL" id="JBHMQV010000004">
    <property type="protein sequence ID" value="MFC0843372.1"/>
    <property type="molecule type" value="Genomic_DNA"/>
</dbReference>
<evidence type="ECO:0000256" key="1">
    <source>
        <dbReference type="SAM" id="MobiDB-lite"/>
    </source>
</evidence>
<name>A0ABV6TC53_9ACTN</name>
<protein>
    <submittedName>
        <fullName evidence="2">Uncharacterized protein</fullName>
    </submittedName>
</protein>
<accession>A0ABV6TC53</accession>
<organism evidence="2 3">
    <name type="scientific">Streptomyces noboritoensis</name>
    <dbReference type="NCBI Taxonomy" id="67337"/>
    <lineage>
        <taxon>Bacteria</taxon>
        <taxon>Bacillati</taxon>
        <taxon>Actinomycetota</taxon>
        <taxon>Actinomycetes</taxon>
        <taxon>Kitasatosporales</taxon>
        <taxon>Streptomycetaceae</taxon>
        <taxon>Streptomyces</taxon>
    </lineage>
</organism>
<keyword evidence="3" id="KW-1185">Reference proteome</keyword>
<reference evidence="2 3" key="1">
    <citation type="submission" date="2024-09" db="EMBL/GenBank/DDBJ databases">
        <authorList>
            <person name="Sun Q."/>
            <person name="Mori K."/>
        </authorList>
    </citation>
    <scope>NUCLEOTIDE SEQUENCE [LARGE SCALE GENOMIC DNA]</scope>
    <source>
        <strain evidence="2 3">JCM 4557</strain>
    </source>
</reference>
<sequence length="47" mass="4686">MSDAGRFTGTGAGRGWSAAVDRETLDPAAAVERAPEAAVVRAPGPCS</sequence>
<comment type="caution">
    <text evidence="2">The sequence shown here is derived from an EMBL/GenBank/DDBJ whole genome shotgun (WGS) entry which is preliminary data.</text>
</comment>
<proteinExistence type="predicted"/>
<dbReference type="RefSeq" id="WP_394317164.1">
    <property type="nucleotide sequence ID" value="NZ_JBHMQV010000004.1"/>
</dbReference>
<evidence type="ECO:0000313" key="2">
    <source>
        <dbReference type="EMBL" id="MFC0843372.1"/>
    </source>
</evidence>